<reference evidence="5 6" key="1">
    <citation type="journal article" date="2015" name="Genome Biol. Evol.">
        <title>Comparative Genomics of a Bacterivorous Green Alga Reveals Evolutionary Causalities and Consequences of Phago-Mixotrophic Mode of Nutrition.</title>
        <authorList>
            <person name="Burns J.A."/>
            <person name="Paasch A."/>
            <person name="Narechania A."/>
            <person name="Kim E."/>
        </authorList>
    </citation>
    <scope>NUCLEOTIDE SEQUENCE [LARGE SCALE GENOMIC DNA]</scope>
    <source>
        <strain evidence="5 6">PLY_AMNH</strain>
    </source>
</reference>
<proteinExistence type="predicted"/>
<dbReference type="Pfam" id="PF13637">
    <property type="entry name" value="Ank_4"/>
    <property type="match status" value="1"/>
</dbReference>
<keyword evidence="2 3" id="KW-0040">ANK repeat</keyword>
<comment type="caution">
    <text evidence="5">The sequence shown here is derived from an EMBL/GenBank/DDBJ whole genome shotgun (WGS) entry which is preliminary data.</text>
</comment>
<dbReference type="AlphaFoldDB" id="A0AAE0BPM3"/>
<feature type="repeat" description="ANK" evidence="3">
    <location>
        <begin position="65"/>
        <end position="97"/>
    </location>
</feature>
<dbReference type="Gene3D" id="1.25.40.20">
    <property type="entry name" value="Ankyrin repeat-containing domain"/>
    <property type="match status" value="1"/>
</dbReference>
<dbReference type="PANTHER" id="PTHR24198">
    <property type="entry name" value="ANKYRIN REPEAT AND PROTEIN KINASE DOMAIN-CONTAINING PROTEIN"/>
    <property type="match status" value="1"/>
</dbReference>
<dbReference type="PROSITE" id="PS50088">
    <property type="entry name" value="ANK_REPEAT"/>
    <property type="match status" value="2"/>
</dbReference>
<evidence type="ECO:0000256" key="2">
    <source>
        <dbReference type="ARBA" id="ARBA00023043"/>
    </source>
</evidence>
<evidence type="ECO:0000256" key="4">
    <source>
        <dbReference type="SAM" id="MobiDB-lite"/>
    </source>
</evidence>
<evidence type="ECO:0000256" key="3">
    <source>
        <dbReference type="PROSITE-ProRule" id="PRU00023"/>
    </source>
</evidence>
<evidence type="ECO:0000313" key="5">
    <source>
        <dbReference type="EMBL" id="KAK3239412.1"/>
    </source>
</evidence>
<dbReference type="SMART" id="SM00248">
    <property type="entry name" value="ANK"/>
    <property type="match status" value="3"/>
</dbReference>
<gene>
    <name evidence="5" type="ORF">CYMTET_50664</name>
</gene>
<dbReference type="EMBL" id="LGRX02033924">
    <property type="protein sequence ID" value="KAK3239412.1"/>
    <property type="molecule type" value="Genomic_DNA"/>
</dbReference>
<organism evidence="5 6">
    <name type="scientific">Cymbomonas tetramitiformis</name>
    <dbReference type="NCBI Taxonomy" id="36881"/>
    <lineage>
        <taxon>Eukaryota</taxon>
        <taxon>Viridiplantae</taxon>
        <taxon>Chlorophyta</taxon>
        <taxon>Pyramimonadophyceae</taxon>
        <taxon>Pyramimonadales</taxon>
        <taxon>Pyramimonadaceae</taxon>
        <taxon>Cymbomonas</taxon>
    </lineage>
</organism>
<keyword evidence="6" id="KW-1185">Reference proteome</keyword>
<dbReference type="PROSITE" id="PS50297">
    <property type="entry name" value="ANK_REP_REGION"/>
    <property type="match status" value="2"/>
</dbReference>
<dbReference type="PANTHER" id="PTHR24198:SF165">
    <property type="entry name" value="ANKYRIN REPEAT-CONTAINING PROTEIN-RELATED"/>
    <property type="match status" value="1"/>
</dbReference>
<name>A0AAE0BPM3_9CHLO</name>
<feature type="region of interest" description="Disordered" evidence="4">
    <location>
        <begin position="1"/>
        <end position="34"/>
    </location>
</feature>
<keyword evidence="1" id="KW-0677">Repeat</keyword>
<evidence type="ECO:0000256" key="1">
    <source>
        <dbReference type="ARBA" id="ARBA00022737"/>
    </source>
</evidence>
<accession>A0AAE0BPM3</accession>
<dbReference type="Proteomes" id="UP001190700">
    <property type="component" value="Unassembled WGS sequence"/>
</dbReference>
<feature type="repeat" description="ANK" evidence="3">
    <location>
        <begin position="98"/>
        <end position="130"/>
    </location>
</feature>
<dbReference type="Pfam" id="PF00023">
    <property type="entry name" value="Ank"/>
    <property type="match status" value="1"/>
</dbReference>
<dbReference type="SUPFAM" id="SSF48403">
    <property type="entry name" value="Ankyrin repeat"/>
    <property type="match status" value="1"/>
</dbReference>
<protein>
    <submittedName>
        <fullName evidence="5">Uncharacterized protein</fullName>
    </submittedName>
</protein>
<evidence type="ECO:0000313" key="6">
    <source>
        <dbReference type="Proteomes" id="UP001190700"/>
    </source>
</evidence>
<sequence>MGGWLRLNAVSPSPGSSSRRASRESRPSSGRGSSRLLHAAAENGSISELRRLLAAGEPVDRVSSGGVTALLRAVHAGQLEAVSVLLEAGANIHATDKFGQAPIHISVLKGHDHILRVLLDSHANVETATQDGNTGALYSNEQEMGDMGQDGNTAHSIAISKNLSSVVGLLDTFVQGHAGYKEELAAAPACQAVQRKQLKIAWDVMGVDSGADDLV</sequence>
<dbReference type="InterPro" id="IPR002110">
    <property type="entry name" value="Ankyrin_rpt"/>
</dbReference>
<dbReference type="InterPro" id="IPR036770">
    <property type="entry name" value="Ankyrin_rpt-contain_sf"/>
</dbReference>